<dbReference type="AlphaFoldDB" id="A0A6J8EC72"/>
<accession>A0A6J8EC72</accession>
<keyword evidence="3" id="KW-1185">Reference proteome</keyword>
<feature type="region of interest" description="Disordered" evidence="1">
    <location>
        <begin position="295"/>
        <end position="318"/>
    </location>
</feature>
<dbReference type="SUPFAM" id="SSF56854">
    <property type="entry name" value="Bcl-2 inhibitors of programmed cell death"/>
    <property type="match status" value="1"/>
</dbReference>
<feature type="compositionally biased region" description="Basic and acidic residues" evidence="1">
    <location>
        <begin position="111"/>
        <end position="121"/>
    </location>
</feature>
<dbReference type="Gene3D" id="1.10.437.10">
    <property type="entry name" value="Blc2-like"/>
    <property type="match status" value="1"/>
</dbReference>
<feature type="region of interest" description="Disordered" evidence="1">
    <location>
        <begin position="165"/>
        <end position="272"/>
    </location>
</feature>
<feature type="region of interest" description="Disordered" evidence="1">
    <location>
        <begin position="388"/>
        <end position="433"/>
    </location>
</feature>
<protein>
    <submittedName>
        <fullName evidence="2">Uncharacterized protein</fullName>
    </submittedName>
</protein>
<feature type="compositionally biased region" description="Basic and acidic residues" evidence="1">
    <location>
        <begin position="185"/>
        <end position="195"/>
    </location>
</feature>
<dbReference type="GO" id="GO:0042981">
    <property type="term" value="P:regulation of apoptotic process"/>
    <property type="evidence" value="ECO:0007669"/>
    <property type="project" value="InterPro"/>
</dbReference>
<name>A0A6J8EC72_MYTCO</name>
<dbReference type="Proteomes" id="UP000507470">
    <property type="component" value="Unassembled WGS sequence"/>
</dbReference>
<reference evidence="2 3" key="1">
    <citation type="submission" date="2020-06" db="EMBL/GenBank/DDBJ databases">
        <authorList>
            <person name="Li R."/>
            <person name="Bekaert M."/>
        </authorList>
    </citation>
    <scope>NUCLEOTIDE SEQUENCE [LARGE SCALE GENOMIC DNA]</scope>
    <source>
        <strain evidence="3">wild</strain>
    </source>
</reference>
<evidence type="ECO:0000256" key="1">
    <source>
        <dbReference type="SAM" id="MobiDB-lite"/>
    </source>
</evidence>
<feature type="compositionally biased region" description="Basic and acidic residues" evidence="1">
    <location>
        <begin position="1"/>
        <end position="10"/>
    </location>
</feature>
<feature type="region of interest" description="Disordered" evidence="1">
    <location>
        <begin position="111"/>
        <end position="130"/>
    </location>
</feature>
<dbReference type="InterPro" id="IPR036834">
    <property type="entry name" value="Bcl-2-like_sf"/>
</dbReference>
<organism evidence="2 3">
    <name type="scientific">Mytilus coruscus</name>
    <name type="common">Sea mussel</name>
    <dbReference type="NCBI Taxonomy" id="42192"/>
    <lineage>
        <taxon>Eukaryota</taxon>
        <taxon>Metazoa</taxon>
        <taxon>Spiralia</taxon>
        <taxon>Lophotrochozoa</taxon>
        <taxon>Mollusca</taxon>
        <taxon>Bivalvia</taxon>
        <taxon>Autobranchia</taxon>
        <taxon>Pteriomorphia</taxon>
        <taxon>Mytilida</taxon>
        <taxon>Mytiloidea</taxon>
        <taxon>Mytilidae</taxon>
        <taxon>Mytilinae</taxon>
        <taxon>Mytilus</taxon>
    </lineage>
</organism>
<feature type="region of interest" description="Disordered" evidence="1">
    <location>
        <begin position="1"/>
        <end position="27"/>
    </location>
</feature>
<feature type="region of interest" description="Disordered" evidence="1">
    <location>
        <begin position="331"/>
        <end position="360"/>
    </location>
</feature>
<feature type="region of interest" description="Disordered" evidence="1">
    <location>
        <begin position="506"/>
        <end position="543"/>
    </location>
</feature>
<feature type="compositionally biased region" description="Polar residues" evidence="1">
    <location>
        <begin position="203"/>
        <end position="215"/>
    </location>
</feature>
<feature type="compositionally biased region" description="Basic and acidic residues" evidence="1">
    <location>
        <begin position="422"/>
        <end position="431"/>
    </location>
</feature>
<feature type="compositionally biased region" description="Low complexity" evidence="1">
    <location>
        <begin position="167"/>
        <end position="184"/>
    </location>
</feature>
<dbReference type="EMBL" id="CACVKT020008676">
    <property type="protein sequence ID" value="CAC5416691.1"/>
    <property type="molecule type" value="Genomic_DNA"/>
</dbReference>
<proteinExistence type="predicted"/>
<feature type="compositionally biased region" description="Basic and acidic residues" evidence="1">
    <location>
        <begin position="529"/>
        <end position="538"/>
    </location>
</feature>
<evidence type="ECO:0000313" key="2">
    <source>
        <dbReference type="EMBL" id="CAC5416691.1"/>
    </source>
</evidence>
<gene>
    <name evidence="2" type="ORF">MCOR_49285</name>
</gene>
<dbReference type="OrthoDB" id="10046645at2759"/>
<evidence type="ECO:0000313" key="3">
    <source>
        <dbReference type="Proteomes" id="UP000507470"/>
    </source>
</evidence>
<feature type="compositionally biased region" description="Basic and acidic residues" evidence="1">
    <location>
        <begin position="228"/>
        <end position="248"/>
    </location>
</feature>
<feature type="compositionally biased region" description="Basic residues" evidence="1">
    <location>
        <begin position="331"/>
        <end position="340"/>
    </location>
</feature>
<sequence length="757" mass="84763">MAEASAGEKRSPRKAKPVSGMKKSPSYREAQELLEQHIKRQKLLKKYSGQSPIQSTHDVRKEAEKILNEFLKRQLGNDNKQPPILSQHYQKVVVEDEYDRTESFDDEYIMKDGVEENDGRSRSLPSSIQLSVKRPNNIPVTPLLSPQGVVIHSDKRVEYRANDKVVSPSISSHSNSPSPQQSKSVDVKSAEPVVKERKRFKSGSVSSEDTESGSVISPDRKKKSVIKRLQERIARAVSRDREKQDDNGKCSSEVSKKPKKRKAREGHVEQHHCGENKDILLRTDETWESTDITDFEKSQSQHLDKHRKVKESTDLSGSSEKGFFNAIRRMTSKKGKKNKSPKASIKSSQSAFIQEPPGGNKTAVTYDRILSLPSGSHDLNLHLTETTTQTNKGKYRHTTKAITSPRSHDKQQDAQGLPKMGPIHEKSRSEPVKPTVPMVTNGHAPVPNTIPHGFTFRQVSREEDVRLPQNQSFNIDYSIDEKERTIRTKNGNVVVESDVQSTCLEPNDVEVDGSGMSVAAGGRSPPRSIPREGKSHEESDLDDEDPWISLVAQRIAEMGDSYISGASQVGSPISNPDERDGEGLTELQRRLRDSFRDFGDTMNETVTFLVSLHPQQAALNIARQVTYTKFKDTIQDVVGDNIGWQQLAMVFYVTKKATQLAGAGGAAASQLKENCLQYVEDHFASWILSQGGWIRETAQIKPFFFLADSWSVILKHLCMFPNAINTLIETVEKTLVDLRSFNICSCRCIFIFKGTTA</sequence>